<dbReference type="AlphaFoldDB" id="A0AAV5MDT0"/>
<feature type="region of interest" description="Disordered" evidence="1">
    <location>
        <begin position="1"/>
        <end position="60"/>
    </location>
</feature>
<proteinExistence type="predicted"/>
<dbReference type="EMBL" id="BPVZ01000222">
    <property type="protein sequence ID" value="GKV47169.1"/>
    <property type="molecule type" value="Genomic_DNA"/>
</dbReference>
<dbReference type="Pfam" id="PF12619">
    <property type="entry name" value="MCM2_N"/>
    <property type="match status" value="1"/>
</dbReference>
<feature type="compositionally biased region" description="Polar residues" evidence="1">
    <location>
        <begin position="19"/>
        <end position="32"/>
    </location>
</feature>
<accession>A0AAV5MDT0</accession>
<evidence type="ECO:0000313" key="3">
    <source>
        <dbReference type="Proteomes" id="UP001054252"/>
    </source>
</evidence>
<dbReference type="GO" id="GO:0042555">
    <property type="term" value="C:MCM complex"/>
    <property type="evidence" value="ECO:0007669"/>
    <property type="project" value="InterPro"/>
</dbReference>
<name>A0AAV5MDT0_9ROSI</name>
<dbReference type="Proteomes" id="UP001054252">
    <property type="component" value="Unassembled WGS sequence"/>
</dbReference>
<protein>
    <submittedName>
        <fullName evidence="2">Uncharacterized protein</fullName>
    </submittedName>
</protein>
<dbReference type="GO" id="GO:0003677">
    <property type="term" value="F:DNA binding"/>
    <property type="evidence" value="ECO:0007669"/>
    <property type="project" value="InterPro"/>
</dbReference>
<dbReference type="GO" id="GO:0006270">
    <property type="term" value="P:DNA replication initiation"/>
    <property type="evidence" value="ECO:0007669"/>
    <property type="project" value="InterPro"/>
</dbReference>
<evidence type="ECO:0000256" key="1">
    <source>
        <dbReference type="SAM" id="MobiDB-lite"/>
    </source>
</evidence>
<reference evidence="2 3" key="1">
    <citation type="journal article" date="2021" name="Commun. Biol.">
        <title>The genome of Shorea leprosula (Dipterocarpaceae) highlights the ecological relevance of drought in aseasonal tropical rainforests.</title>
        <authorList>
            <person name="Ng K.K.S."/>
            <person name="Kobayashi M.J."/>
            <person name="Fawcett J.A."/>
            <person name="Hatakeyama M."/>
            <person name="Paape T."/>
            <person name="Ng C.H."/>
            <person name="Ang C.C."/>
            <person name="Tnah L.H."/>
            <person name="Lee C.T."/>
            <person name="Nishiyama T."/>
            <person name="Sese J."/>
            <person name="O'Brien M.J."/>
            <person name="Copetti D."/>
            <person name="Mohd Noor M.I."/>
            <person name="Ong R.C."/>
            <person name="Putra M."/>
            <person name="Sireger I.Z."/>
            <person name="Indrioko S."/>
            <person name="Kosugi Y."/>
            <person name="Izuno A."/>
            <person name="Isagi Y."/>
            <person name="Lee S.L."/>
            <person name="Shimizu K.K."/>
        </authorList>
    </citation>
    <scope>NUCLEOTIDE SEQUENCE [LARGE SCALE GENOMIC DNA]</scope>
    <source>
        <strain evidence="2">214</strain>
    </source>
</reference>
<dbReference type="GO" id="GO:0005634">
    <property type="term" value="C:nucleus"/>
    <property type="evidence" value="ECO:0007669"/>
    <property type="project" value="InterPro"/>
</dbReference>
<comment type="caution">
    <text evidence="2">The sequence shown here is derived from an EMBL/GenBank/DDBJ whole genome shotgun (WGS) entry which is preliminary data.</text>
</comment>
<feature type="compositionally biased region" description="Polar residues" evidence="1">
    <location>
        <begin position="1"/>
        <end position="10"/>
    </location>
</feature>
<dbReference type="InterPro" id="IPR008045">
    <property type="entry name" value="MCM2"/>
</dbReference>
<organism evidence="2 3">
    <name type="scientific">Rubroshorea leprosula</name>
    <dbReference type="NCBI Taxonomy" id="152421"/>
    <lineage>
        <taxon>Eukaryota</taxon>
        <taxon>Viridiplantae</taxon>
        <taxon>Streptophyta</taxon>
        <taxon>Embryophyta</taxon>
        <taxon>Tracheophyta</taxon>
        <taxon>Spermatophyta</taxon>
        <taxon>Magnoliopsida</taxon>
        <taxon>eudicotyledons</taxon>
        <taxon>Gunneridae</taxon>
        <taxon>Pentapetalae</taxon>
        <taxon>rosids</taxon>
        <taxon>malvids</taxon>
        <taxon>Malvales</taxon>
        <taxon>Dipterocarpaceae</taxon>
        <taxon>Rubroshorea</taxon>
    </lineage>
</organism>
<gene>
    <name evidence="2" type="ORF">SLEP1_g54087</name>
</gene>
<dbReference type="GO" id="GO:0005524">
    <property type="term" value="F:ATP binding"/>
    <property type="evidence" value="ECO:0007669"/>
    <property type="project" value="InterPro"/>
</dbReference>
<feature type="compositionally biased region" description="Acidic residues" evidence="1">
    <location>
        <begin position="48"/>
        <end position="60"/>
    </location>
</feature>
<sequence length="137" mass="15446">MAGDDSNNAPSAPEWPTSVGFNSDQLPNNSQASDDEEAAFDPHIIPNEPEELEVEEESEGEDIFNKNFMEDYQRAKEHDCYESLGLDDSLEDERDLDQITQDCKAAELELDAHDACFFGHVIAPNQKSFFSSCLHFR</sequence>
<evidence type="ECO:0000313" key="2">
    <source>
        <dbReference type="EMBL" id="GKV47169.1"/>
    </source>
</evidence>
<keyword evidence="3" id="KW-1185">Reference proteome</keyword>